<evidence type="ECO:0008006" key="3">
    <source>
        <dbReference type="Google" id="ProtNLM"/>
    </source>
</evidence>
<reference evidence="1 2" key="1">
    <citation type="journal article" date="2016" name="Nat. Commun.">
        <title>Thousands of microbial genomes shed light on interconnected biogeochemical processes in an aquifer system.</title>
        <authorList>
            <person name="Anantharaman K."/>
            <person name="Brown C.T."/>
            <person name="Hug L.A."/>
            <person name="Sharon I."/>
            <person name="Castelle C.J."/>
            <person name="Probst A.J."/>
            <person name="Thomas B.C."/>
            <person name="Singh A."/>
            <person name="Wilkins M.J."/>
            <person name="Karaoz U."/>
            <person name="Brodie E.L."/>
            <person name="Williams K.H."/>
            <person name="Hubbard S.S."/>
            <person name="Banfield J.F."/>
        </authorList>
    </citation>
    <scope>NUCLEOTIDE SEQUENCE [LARGE SCALE GENOMIC DNA]</scope>
</reference>
<dbReference type="InterPro" id="IPR025354">
    <property type="entry name" value="DUF4258"/>
</dbReference>
<organism evidence="1 2">
    <name type="scientific">Candidatus Schekmanbacteria bacterium RBG_13_48_7</name>
    <dbReference type="NCBI Taxonomy" id="1817878"/>
    <lineage>
        <taxon>Bacteria</taxon>
        <taxon>Candidatus Schekmaniibacteriota</taxon>
    </lineage>
</organism>
<dbReference type="EMBL" id="MGDD01000055">
    <property type="protein sequence ID" value="OGL47862.1"/>
    <property type="molecule type" value="Genomic_DNA"/>
</dbReference>
<dbReference type="Pfam" id="PF14076">
    <property type="entry name" value="DUF4258"/>
    <property type="match status" value="1"/>
</dbReference>
<evidence type="ECO:0000313" key="2">
    <source>
        <dbReference type="Proteomes" id="UP000179266"/>
    </source>
</evidence>
<comment type="caution">
    <text evidence="1">The sequence shown here is derived from an EMBL/GenBank/DDBJ whole genome shotgun (WGS) entry which is preliminary data.</text>
</comment>
<dbReference type="Proteomes" id="UP000179266">
    <property type="component" value="Unassembled WGS sequence"/>
</dbReference>
<proteinExistence type="predicted"/>
<protein>
    <recommendedName>
        <fullName evidence="3">DUF4258 domain-containing protein</fullName>
    </recommendedName>
</protein>
<accession>A0A1F7S230</accession>
<evidence type="ECO:0000313" key="1">
    <source>
        <dbReference type="EMBL" id="OGL47862.1"/>
    </source>
</evidence>
<sequence length="92" mass="11161">MTKINKYKISDHALLEMQRRQITRSEIKRILASPEQYEIIRPGRMVFQSRIKFSEPPKNYLLRVFNDVDRDTPEVITAYRTSNIEKYWRTKI</sequence>
<name>A0A1F7S230_9BACT</name>
<gene>
    <name evidence="1" type="ORF">A2161_02000</name>
</gene>
<dbReference type="AlphaFoldDB" id="A0A1F7S230"/>